<evidence type="ECO:0000259" key="3">
    <source>
        <dbReference type="SMART" id="SM00849"/>
    </source>
</evidence>
<dbReference type="InterPro" id="IPR042173">
    <property type="entry name" value="RNase_J_2"/>
</dbReference>
<reference evidence="4 5" key="1">
    <citation type="submission" date="2015-08" db="EMBL/GenBank/DDBJ databases">
        <title>Enterococcus genome sequence.</title>
        <authorList>
            <person name="Acedo J.Z."/>
            <person name="Vederas J.C."/>
        </authorList>
    </citation>
    <scope>NUCLEOTIDE SEQUENCE [LARGE SCALE GENOMIC DNA]</scope>
    <source>
        <strain evidence="4 5">49</strain>
    </source>
</reference>
<dbReference type="PANTHER" id="PTHR43694">
    <property type="entry name" value="RIBONUCLEASE J"/>
    <property type="match status" value="1"/>
</dbReference>
<keyword evidence="2" id="KW-0694">RNA-binding</keyword>
<proteinExistence type="predicted"/>
<accession>A0A267HTI4</accession>
<protein>
    <submittedName>
        <fullName evidence="4">Beta-lactamase</fullName>
    </submittedName>
</protein>
<dbReference type="SMART" id="SM00849">
    <property type="entry name" value="Lactamase_B"/>
    <property type="match status" value="1"/>
</dbReference>
<keyword evidence="1" id="KW-0540">Nuclease</keyword>
<keyword evidence="1" id="KW-0269">Exonuclease</keyword>
<dbReference type="PANTHER" id="PTHR43694:SF1">
    <property type="entry name" value="RIBONUCLEASE J"/>
    <property type="match status" value="1"/>
</dbReference>
<feature type="domain" description="Metallo-beta-lactamase" evidence="3">
    <location>
        <begin position="19"/>
        <end position="242"/>
    </location>
</feature>
<comment type="caution">
    <text evidence="4">The sequence shown here is derived from an EMBL/GenBank/DDBJ whole genome shotgun (WGS) entry which is preliminary data.</text>
</comment>
<dbReference type="RefSeq" id="WP_095006438.1">
    <property type="nucleotide sequence ID" value="NZ_LHUG01000005.1"/>
</dbReference>
<sequence length="433" mass="49512">MVSKGKTNITFHSGILTIGGTIIEVSYEDAHIFFDFGTEYRPELGLKDDDLSTLLKNRLIPELKGVYDPRLNYTYHGEDEQEYSQTAVFLSHAHLDHSKMINYLDPQIPLYTLKETAKILRSLNRNGDFLIPSPFEATNFTREMIGLEAHDVVEVGQIKVELVPVDHDAYGACALLIHTPDAFLTYTGDLRLHGYDRQYTLDFCQQAKHTDLLMMEGVSISFDERDSEEVKVFSEADLIAQLVAKINENPQRQLTFNGYPANVKRFEQIIKQSPRKVVLEANMAALMQDIFNIAVPYYYPLNTEHKIANLDEKLEISYEELLADNHKYLWQAVANFEKLQSGGMYFHMDAQPLGDFDPKYQVFLDLLALKKVEFVRLACSGHAFPQDLDAIISMIEPKILVPIHTLKPEKLENPYGKRILPTRGEKITEFKGE</sequence>
<dbReference type="InterPro" id="IPR001279">
    <property type="entry name" value="Metallo-B-lactamas"/>
</dbReference>
<dbReference type="SUPFAM" id="SSF56281">
    <property type="entry name" value="Metallo-hydrolase/oxidoreductase"/>
    <property type="match status" value="1"/>
</dbReference>
<keyword evidence="1" id="KW-0378">Hydrolase</keyword>
<dbReference type="AlphaFoldDB" id="A0A267HTI4"/>
<evidence type="ECO:0000256" key="1">
    <source>
        <dbReference type="ARBA" id="ARBA00022839"/>
    </source>
</evidence>
<dbReference type="GO" id="GO:0003723">
    <property type="term" value="F:RNA binding"/>
    <property type="evidence" value="ECO:0007669"/>
    <property type="project" value="UniProtKB-KW"/>
</dbReference>
<keyword evidence="5" id="KW-1185">Reference proteome</keyword>
<evidence type="ECO:0000256" key="2">
    <source>
        <dbReference type="ARBA" id="ARBA00022884"/>
    </source>
</evidence>
<dbReference type="Pfam" id="PF12706">
    <property type="entry name" value="Lactamase_B_2"/>
    <property type="match status" value="1"/>
</dbReference>
<dbReference type="Gene3D" id="3.40.50.10710">
    <property type="entry name" value="Metallo-hydrolase/oxidoreductase"/>
    <property type="match status" value="1"/>
</dbReference>
<gene>
    <name evidence="4" type="ORF">AKL21_05985</name>
</gene>
<dbReference type="Proteomes" id="UP000216797">
    <property type="component" value="Unassembled WGS sequence"/>
</dbReference>
<organism evidence="4 5">
    <name type="scientific">Enterococcus canintestini</name>
    <dbReference type="NCBI Taxonomy" id="317010"/>
    <lineage>
        <taxon>Bacteria</taxon>
        <taxon>Bacillati</taxon>
        <taxon>Bacillota</taxon>
        <taxon>Bacilli</taxon>
        <taxon>Lactobacillales</taxon>
        <taxon>Enterococcaceae</taxon>
        <taxon>Enterococcus</taxon>
    </lineage>
</organism>
<evidence type="ECO:0000313" key="4">
    <source>
        <dbReference type="EMBL" id="PAB00803.1"/>
    </source>
</evidence>
<dbReference type="CDD" id="cd07732">
    <property type="entry name" value="metallo-hydrolase-like_MBL-fold"/>
    <property type="match status" value="1"/>
</dbReference>
<dbReference type="GO" id="GO:0004527">
    <property type="term" value="F:exonuclease activity"/>
    <property type="evidence" value="ECO:0007669"/>
    <property type="project" value="UniProtKB-KW"/>
</dbReference>
<name>A0A267HTI4_9ENTE</name>
<dbReference type="EMBL" id="LHUG01000005">
    <property type="protein sequence ID" value="PAB00803.1"/>
    <property type="molecule type" value="Genomic_DNA"/>
</dbReference>
<evidence type="ECO:0000313" key="5">
    <source>
        <dbReference type="Proteomes" id="UP000216797"/>
    </source>
</evidence>
<dbReference type="Gene3D" id="3.60.15.10">
    <property type="entry name" value="Ribonuclease Z/Hydroxyacylglutathione hydrolase-like"/>
    <property type="match status" value="1"/>
</dbReference>
<dbReference type="InterPro" id="IPR036866">
    <property type="entry name" value="RibonucZ/Hydroxyglut_hydro"/>
</dbReference>